<reference evidence="1" key="1">
    <citation type="submission" date="2023-05" db="EMBL/GenBank/DDBJ databases">
        <title>Aeromonas salmonicida 57, complete genome.</title>
        <authorList>
            <person name="Shao L."/>
        </authorList>
    </citation>
    <scope>NUCLEOTIDE SEQUENCE</scope>
    <source>
        <strain evidence="1">57</strain>
    </source>
</reference>
<dbReference type="AlphaFoldDB" id="A0AAX3VTK2"/>
<evidence type="ECO:0000313" key="1">
    <source>
        <dbReference type="EMBL" id="WHF36144.1"/>
    </source>
</evidence>
<evidence type="ECO:0000313" key="2">
    <source>
        <dbReference type="Proteomes" id="UP001239426"/>
    </source>
</evidence>
<name>A0AAX3VTK2_AERSA</name>
<dbReference type="EMBL" id="CP124841">
    <property type="protein sequence ID" value="WHF36144.1"/>
    <property type="molecule type" value="Genomic_DNA"/>
</dbReference>
<proteinExistence type="predicted"/>
<sequence length="354" mass="41200">MDGGEVEMAEVKWDPKKEEREIMFLYDIFANEAGWRGRRSRDVSMPAIDIAAKKLDEFILDVIDERREQRILLGKLREMNLGTSDARSDAPSKIKHLMKCIFDHCNLSSSAFEWISADNQRQCDFIWACLRISHEHGGRLVHEQSLIIHEGPEEFDEKDRSRLPVIDLLGFNSNLYEKLGLPTLVEGGSGKRYCIIRFFDLWDVSREDKENQMERFKRAWDKIKNKSAMADWLNKNDSMAGWAWTYTLKRFLSFDTPVWVDLSNSKGDEKEKHALITLYDMLCVKDQALLMASLRKSGAVQKHRVNSNNRKPMSIPLSDEHKDMLKQIARDSNCKIYQVVEEMIEQAYQQHCSS</sequence>
<protein>
    <submittedName>
        <fullName evidence="1">Uncharacterized protein</fullName>
    </submittedName>
</protein>
<accession>A0AAX3VTK2</accession>
<dbReference type="RefSeq" id="WP_282683662.1">
    <property type="nucleotide sequence ID" value="NZ_CP124841.1"/>
</dbReference>
<organism evidence="1 2">
    <name type="scientific">Aeromonas salmonicida</name>
    <dbReference type="NCBI Taxonomy" id="645"/>
    <lineage>
        <taxon>Bacteria</taxon>
        <taxon>Pseudomonadati</taxon>
        <taxon>Pseudomonadota</taxon>
        <taxon>Gammaproteobacteria</taxon>
        <taxon>Aeromonadales</taxon>
        <taxon>Aeromonadaceae</taxon>
        <taxon>Aeromonas</taxon>
    </lineage>
</organism>
<gene>
    <name evidence="1" type="ORF">QLQ87_18760</name>
</gene>
<dbReference type="Proteomes" id="UP001239426">
    <property type="component" value="Chromosome"/>
</dbReference>